<evidence type="ECO:0000313" key="3">
    <source>
        <dbReference type="EMBL" id="MEC0229243.1"/>
    </source>
</evidence>
<proteinExistence type="predicted"/>
<protein>
    <submittedName>
        <fullName evidence="3">IS3 family transposase</fullName>
    </submittedName>
</protein>
<dbReference type="Proteomes" id="UP001338137">
    <property type="component" value="Unassembled WGS sequence"/>
</dbReference>
<feature type="domain" description="Integrase catalytic" evidence="2">
    <location>
        <begin position="124"/>
        <end position="287"/>
    </location>
</feature>
<dbReference type="Pfam" id="PF13333">
    <property type="entry name" value="rve_2"/>
    <property type="match status" value="1"/>
</dbReference>
<evidence type="ECO:0000256" key="1">
    <source>
        <dbReference type="ARBA" id="ARBA00002286"/>
    </source>
</evidence>
<comment type="caution">
    <text evidence="3">The sequence shown here is derived from an EMBL/GenBank/DDBJ whole genome shotgun (WGS) entry which is preliminary data.</text>
</comment>
<comment type="function">
    <text evidence="1">Involved in the transposition of the insertion sequence.</text>
</comment>
<dbReference type="InterPro" id="IPR001584">
    <property type="entry name" value="Integrase_cat-core"/>
</dbReference>
<evidence type="ECO:0000313" key="4">
    <source>
        <dbReference type="Proteomes" id="UP001338137"/>
    </source>
</evidence>
<dbReference type="InterPro" id="IPR025948">
    <property type="entry name" value="HTH-like_dom"/>
</dbReference>
<name>A0ABU6G8U0_9BACL</name>
<dbReference type="SUPFAM" id="SSF53098">
    <property type="entry name" value="Ribonuclease H-like"/>
    <property type="match status" value="1"/>
</dbReference>
<gene>
    <name evidence="3" type="ORF">P4I72_19125</name>
</gene>
<dbReference type="InterPro" id="IPR036397">
    <property type="entry name" value="RNaseH_sf"/>
</dbReference>
<dbReference type="InterPro" id="IPR048020">
    <property type="entry name" value="Transpos_IS3"/>
</dbReference>
<reference evidence="3 4" key="1">
    <citation type="submission" date="2023-03" db="EMBL/GenBank/DDBJ databases">
        <title>Bacillus Genome Sequencing.</title>
        <authorList>
            <person name="Dunlap C."/>
        </authorList>
    </citation>
    <scope>NUCLEOTIDE SEQUENCE [LARGE SCALE GENOMIC DNA]</scope>
    <source>
        <strain evidence="3 4">BD-533</strain>
    </source>
</reference>
<sequence length="294" mass="34915">MRFKFIDDHRSTFRVEKMCSVLGVSKSGYYKWRTTPPSERKKHREALAKEVEKEYLESDRNYGSPKITEELRKKGIKVAVKTVGRIMKEKGLRSQAIGKFKVQTTDSNHSHPIAPNWLNQHFDVCTRPNQVWVTDITYIPTRQGNLYLASVLDLFTRKIVGWQLGNRMTVELTLDALNQAYEAKRPPKGLIHHSDRGSQYASKEYRKQLKEYRMIRSMSRKGNCYDNACIEAFHSILKRELVYRYKFQSRQEAHQRIYWYIEFFYNRKRTHSKLGYLSPDKFESQFYKQTKLTS</sequence>
<dbReference type="Pfam" id="PF00665">
    <property type="entry name" value="rve"/>
    <property type="match status" value="1"/>
</dbReference>
<dbReference type="NCBIfam" id="NF033516">
    <property type="entry name" value="transpos_IS3"/>
    <property type="match status" value="1"/>
</dbReference>
<dbReference type="EMBL" id="JARLKY010000048">
    <property type="protein sequence ID" value="MEC0229243.1"/>
    <property type="molecule type" value="Genomic_DNA"/>
</dbReference>
<dbReference type="InterPro" id="IPR050900">
    <property type="entry name" value="Transposase_IS3/IS150/IS904"/>
</dbReference>
<keyword evidence="4" id="KW-1185">Reference proteome</keyword>
<dbReference type="InterPro" id="IPR012337">
    <property type="entry name" value="RNaseH-like_sf"/>
</dbReference>
<dbReference type="Pfam" id="PF13276">
    <property type="entry name" value="HTH_21"/>
    <property type="match status" value="1"/>
</dbReference>
<dbReference type="PANTHER" id="PTHR46889:SF4">
    <property type="entry name" value="TRANSPOSASE INSO FOR INSERTION SEQUENCE ELEMENT IS911B-RELATED"/>
    <property type="match status" value="1"/>
</dbReference>
<dbReference type="Gene3D" id="3.30.420.10">
    <property type="entry name" value="Ribonuclease H-like superfamily/Ribonuclease H"/>
    <property type="match status" value="1"/>
</dbReference>
<evidence type="ECO:0000259" key="2">
    <source>
        <dbReference type="PROSITE" id="PS50994"/>
    </source>
</evidence>
<dbReference type="PROSITE" id="PS50994">
    <property type="entry name" value="INTEGRASE"/>
    <property type="match status" value="1"/>
</dbReference>
<organism evidence="3 4">
    <name type="scientific">Paenibacillus alba</name>
    <dbReference type="NCBI Taxonomy" id="1197127"/>
    <lineage>
        <taxon>Bacteria</taxon>
        <taxon>Bacillati</taxon>
        <taxon>Bacillota</taxon>
        <taxon>Bacilli</taxon>
        <taxon>Bacillales</taxon>
        <taxon>Paenibacillaceae</taxon>
        <taxon>Paenibacillus</taxon>
    </lineage>
</organism>
<accession>A0ABU6G8U0</accession>
<dbReference type="PANTHER" id="PTHR46889">
    <property type="entry name" value="TRANSPOSASE INSF FOR INSERTION SEQUENCE IS3B-RELATED"/>
    <property type="match status" value="1"/>
</dbReference>